<dbReference type="Proteomes" id="UP001499852">
    <property type="component" value="Unassembled WGS sequence"/>
</dbReference>
<dbReference type="Gene3D" id="3.30.420.40">
    <property type="match status" value="2"/>
</dbReference>
<dbReference type="InterPro" id="IPR000905">
    <property type="entry name" value="Gcp-like_dom"/>
</dbReference>
<dbReference type="RefSeq" id="WP_345735711.1">
    <property type="nucleotide sequence ID" value="NZ_BAABIA010000003.1"/>
</dbReference>
<keyword evidence="3" id="KW-1185">Reference proteome</keyword>
<accession>A0ABP9NZA5</accession>
<comment type="caution">
    <text evidence="2">The sequence shown here is derived from an EMBL/GenBank/DDBJ whole genome shotgun (WGS) entry which is preliminary data.</text>
</comment>
<dbReference type="EMBL" id="BAABIA010000003">
    <property type="protein sequence ID" value="GAA5137564.1"/>
    <property type="molecule type" value="Genomic_DNA"/>
</dbReference>
<evidence type="ECO:0000259" key="1">
    <source>
        <dbReference type="Pfam" id="PF00814"/>
    </source>
</evidence>
<protein>
    <recommendedName>
        <fullName evidence="1">Gcp-like domain-containing protein</fullName>
    </recommendedName>
</protein>
<feature type="domain" description="Gcp-like" evidence="1">
    <location>
        <begin position="35"/>
        <end position="99"/>
    </location>
</feature>
<dbReference type="InterPro" id="IPR022496">
    <property type="entry name" value="T6A_TsaB"/>
</dbReference>
<dbReference type="InterPro" id="IPR043129">
    <property type="entry name" value="ATPase_NBD"/>
</dbReference>
<name>A0ABP9NZA5_9BACT</name>
<organism evidence="2 3">
    <name type="scientific">Prosthecobacter algae</name>
    <dbReference type="NCBI Taxonomy" id="1144682"/>
    <lineage>
        <taxon>Bacteria</taxon>
        <taxon>Pseudomonadati</taxon>
        <taxon>Verrucomicrobiota</taxon>
        <taxon>Verrucomicrobiia</taxon>
        <taxon>Verrucomicrobiales</taxon>
        <taxon>Verrucomicrobiaceae</taxon>
        <taxon>Prosthecobacter</taxon>
    </lineage>
</organism>
<evidence type="ECO:0000313" key="2">
    <source>
        <dbReference type="EMBL" id="GAA5137564.1"/>
    </source>
</evidence>
<reference evidence="3" key="1">
    <citation type="journal article" date="2019" name="Int. J. Syst. Evol. Microbiol.">
        <title>The Global Catalogue of Microorganisms (GCM) 10K type strain sequencing project: providing services to taxonomists for standard genome sequencing and annotation.</title>
        <authorList>
            <consortium name="The Broad Institute Genomics Platform"/>
            <consortium name="The Broad Institute Genome Sequencing Center for Infectious Disease"/>
            <person name="Wu L."/>
            <person name="Ma J."/>
        </authorList>
    </citation>
    <scope>NUCLEOTIDE SEQUENCE [LARGE SCALE GENOMIC DNA]</scope>
    <source>
        <strain evidence="3">JCM 18053</strain>
    </source>
</reference>
<sequence length="218" mass="22600">MISPRTILALDLSSTRGVIAVLRDGEVLFEAAFTAERSHNAQVFAPLGQALEAIGTESAIVVIGTGPGSYTGVRIAIAAAQGIALSRGWPVFGWPSITSGPQADYQVIGDARRGMFYLTSVKQSTLGPIEIVDAATAQAAVEAGGDWFSFDAKAPLALPQVQLCPPDAGKLAQIAATLTDDTIQTLAAQPLEPVYLQEAFITTAKKAGKKVPGAALPI</sequence>
<dbReference type="Pfam" id="PF00814">
    <property type="entry name" value="TsaD"/>
    <property type="match status" value="1"/>
</dbReference>
<dbReference type="NCBIfam" id="TIGR03725">
    <property type="entry name" value="T6A_YeaZ"/>
    <property type="match status" value="1"/>
</dbReference>
<gene>
    <name evidence="2" type="ORF">GCM10023213_14500</name>
</gene>
<dbReference type="SUPFAM" id="SSF53067">
    <property type="entry name" value="Actin-like ATPase domain"/>
    <property type="match status" value="1"/>
</dbReference>
<proteinExistence type="predicted"/>
<evidence type="ECO:0000313" key="3">
    <source>
        <dbReference type="Proteomes" id="UP001499852"/>
    </source>
</evidence>